<dbReference type="Proteomes" id="UP000829398">
    <property type="component" value="Chromosome 5"/>
</dbReference>
<protein>
    <submittedName>
        <fullName evidence="1">Uncharacterized protein</fullName>
    </submittedName>
</protein>
<evidence type="ECO:0000313" key="1">
    <source>
        <dbReference type="EMBL" id="KAH9754058.1"/>
    </source>
</evidence>
<evidence type="ECO:0000313" key="2">
    <source>
        <dbReference type="Proteomes" id="UP000829398"/>
    </source>
</evidence>
<accession>A0ACB8KI74</accession>
<name>A0ACB8KI74_CITSI</name>
<gene>
    <name evidence="1" type="ORF">KPL71_015310</name>
</gene>
<dbReference type="EMBL" id="CM039174">
    <property type="protein sequence ID" value="KAH9754058.1"/>
    <property type="molecule type" value="Genomic_DNA"/>
</dbReference>
<keyword evidence="2" id="KW-1185">Reference proteome</keyword>
<proteinExistence type="predicted"/>
<organism evidence="1 2">
    <name type="scientific">Citrus sinensis</name>
    <name type="common">Sweet orange</name>
    <name type="synonym">Citrus aurantium var. sinensis</name>
    <dbReference type="NCBI Taxonomy" id="2711"/>
    <lineage>
        <taxon>Eukaryota</taxon>
        <taxon>Viridiplantae</taxon>
        <taxon>Streptophyta</taxon>
        <taxon>Embryophyta</taxon>
        <taxon>Tracheophyta</taxon>
        <taxon>Spermatophyta</taxon>
        <taxon>Magnoliopsida</taxon>
        <taxon>eudicotyledons</taxon>
        <taxon>Gunneridae</taxon>
        <taxon>Pentapetalae</taxon>
        <taxon>rosids</taxon>
        <taxon>malvids</taxon>
        <taxon>Sapindales</taxon>
        <taxon>Rutaceae</taxon>
        <taxon>Aurantioideae</taxon>
        <taxon>Citrus</taxon>
    </lineage>
</organism>
<reference evidence="2" key="1">
    <citation type="journal article" date="2023" name="Hortic. Res.">
        <title>A chromosome-level phased genome enabling allele-level studies in sweet orange: a case study on citrus Huanglongbing tolerance.</title>
        <authorList>
            <person name="Wu B."/>
            <person name="Yu Q."/>
            <person name="Deng Z."/>
            <person name="Duan Y."/>
            <person name="Luo F."/>
            <person name="Gmitter F. Jr."/>
        </authorList>
    </citation>
    <scope>NUCLEOTIDE SEQUENCE [LARGE SCALE GENOMIC DNA]</scope>
    <source>
        <strain evidence="2">cv. Valencia</strain>
    </source>
</reference>
<sequence length="121" mass="13252">MLPGIDISSQLGFTPLTISPEGHYYVTLPSIRINNKQVPTNASSLKVNINAGAGGTKIITIKPYIVLEQPIYQSFTKFFTSQLLGIPKLAKPVAPFSLCHDSRKLKSTRAGPRVPNRDFVL</sequence>
<comment type="caution">
    <text evidence="1">The sequence shown here is derived from an EMBL/GenBank/DDBJ whole genome shotgun (WGS) entry which is preliminary data.</text>
</comment>